<organism evidence="2 3">
    <name type="scientific">Acidaminococcus intestini (strain RyC-MR95)</name>
    <dbReference type="NCBI Taxonomy" id="568816"/>
    <lineage>
        <taxon>Bacteria</taxon>
        <taxon>Bacillati</taxon>
        <taxon>Bacillota</taxon>
        <taxon>Negativicutes</taxon>
        <taxon>Acidaminococcales</taxon>
        <taxon>Acidaminococcaceae</taxon>
        <taxon>Acidaminococcus</taxon>
    </lineage>
</organism>
<keyword evidence="1" id="KW-1133">Transmembrane helix</keyword>
<name>G4Q367_ACIIR</name>
<evidence type="ECO:0000313" key="3">
    <source>
        <dbReference type="Proteomes" id="UP000007093"/>
    </source>
</evidence>
<evidence type="ECO:0000256" key="1">
    <source>
        <dbReference type="SAM" id="Phobius"/>
    </source>
</evidence>
<proteinExistence type="predicted"/>
<feature type="transmembrane region" description="Helical" evidence="1">
    <location>
        <begin position="20"/>
        <end position="40"/>
    </location>
</feature>
<reference evidence="2 3" key="1">
    <citation type="journal article" date="2011" name="J. Bacteriol.">
        <title>Complete genome sequence of Acidaminococcus intestini RYC-MR95, a Gram-negative bacterium from the phylum Firmicutes.</title>
        <authorList>
            <person name="D'Auria G."/>
            <person name="Galan J.C."/>
            <person name="Rodriguez-Alcayna M."/>
            <person name="Moya A."/>
            <person name="Baquero F."/>
            <person name="Latorre A."/>
        </authorList>
    </citation>
    <scope>NUCLEOTIDE SEQUENCE [LARGE SCALE GENOMIC DNA]</scope>
    <source>
        <strain evidence="2 3">RyC-MR95</strain>
    </source>
</reference>
<keyword evidence="1" id="KW-0812">Transmembrane</keyword>
<dbReference type="HOGENOM" id="CLU_2930537_0_0_9"/>
<dbReference type="AlphaFoldDB" id="G4Q367"/>
<sequence>MSGGMVIIFIFFTKLRKFTFYIHIHCPLVTYNLVILPNLVRIGKEKSYDFTELIEVTYNI</sequence>
<dbReference type="KEGG" id="ain:Acin_1659"/>
<protein>
    <submittedName>
        <fullName evidence="2">Uncharacterized protein</fullName>
    </submittedName>
</protein>
<dbReference type="InParanoid" id="G4Q367"/>
<keyword evidence="1" id="KW-0472">Membrane</keyword>
<dbReference type="EMBL" id="CP003058">
    <property type="protein sequence ID" value="AEQ22873.1"/>
    <property type="molecule type" value="Genomic_DNA"/>
</dbReference>
<gene>
    <name evidence="2" type="ordered locus">Acin_1659</name>
</gene>
<evidence type="ECO:0000313" key="2">
    <source>
        <dbReference type="EMBL" id="AEQ22873.1"/>
    </source>
</evidence>
<keyword evidence="3" id="KW-1185">Reference proteome</keyword>
<accession>G4Q367</accession>
<dbReference type="Proteomes" id="UP000007093">
    <property type="component" value="Chromosome"/>
</dbReference>